<evidence type="ECO:0000313" key="1">
    <source>
        <dbReference type="EMBL" id="MDS1821441.1"/>
    </source>
</evidence>
<dbReference type="InterPro" id="IPR024252">
    <property type="entry name" value="DUF2528"/>
</dbReference>
<dbReference type="Pfam" id="PF10800">
    <property type="entry name" value="DUF2528"/>
    <property type="match status" value="1"/>
</dbReference>
<evidence type="ECO:0000313" key="2">
    <source>
        <dbReference type="Proteomes" id="UP001253193"/>
    </source>
</evidence>
<proteinExistence type="predicted"/>
<dbReference type="Proteomes" id="UP001253193">
    <property type="component" value="Unassembled WGS sequence"/>
</dbReference>
<gene>
    <name evidence="1" type="ORF">QX249_12285</name>
</gene>
<dbReference type="AlphaFoldDB" id="A0AAW8PYX8"/>
<organism evidence="1 2">
    <name type="scientific">Vibrio parahaemolyticus</name>
    <dbReference type="NCBI Taxonomy" id="670"/>
    <lineage>
        <taxon>Bacteria</taxon>
        <taxon>Pseudomonadati</taxon>
        <taxon>Pseudomonadota</taxon>
        <taxon>Gammaproteobacteria</taxon>
        <taxon>Vibrionales</taxon>
        <taxon>Vibrionaceae</taxon>
        <taxon>Vibrio</taxon>
    </lineage>
</organism>
<accession>A0AAW8PYX8</accession>
<dbReference type="EMBL" id="JAUHGG010000003">
    <property type="protein sequence ID" value="MDS1821441.1"/>
    <property type="molecule type" value="Genomic_DNA"/>
</dbReference>
<name>A0AAW8PYX8_VIBPH</name>
<comment type="caution">
    <text evidence="1">The sequence shown here is derived from an EMBL/GenBank/DDBJ whole genome shotgun (WGS) entry which is preliminary data.</text>
</comment>
<reference evidence="1" key="1">
    <citation type="submission" date="2023-06" db="EMBL/GenBank/DDBJ databases">
        <title>Genomic Diversity of Vibrio spp. and Metagenomic Analysis of Pathogens in Florida Gulf Coastal Waters Following Hurricane Ian.</title>
        <authorList>
            <person name="Brumfield K.D."/>
        </authorList>
    </citation>
    <scope>NUCLEOTIDE SEQUENCE</scope>
    <source>
        <strain evidence="1">WBS2B-138</strain>
    </source>
</reference>
<sequence length="121" mass="13824">MARSITITTGAWQKDLEMTITVLDEELFAKECEDINKFFCFADQRVRTHGSHAKAGLALFAKECFQQIAFNDFKDIDWLVRQFDWGQGEGIEGYPSIEGLGIKITSIDSWFLDESEFGIED</sequence>
<protein>
    <submittedName>
        <fullName evidence="1">DUF2528 family protein</fullName>
    </submittedName>
</protein>
<dbReference type="RefSeq" id="WP_311020329.1">
    <property type="nucleotide sequence ID" value="NZ_JAUHGG010000003.1"/>
</dbReference>